<feature type="non-terminal residue" evidence="1">
    <location>
        <position position="1"/>
    </location>
</feature>
<comment type="caution">
    <text evidence="1">The sequence shown here is derived from an EMBL/GenBank/DDBJ whole genome shotgun (WGS) entry which is preliminary data.</text>
</comment>
<sequence>TVHRITTGDGIKRVDKEDPAASEVGWMTSVKDWAGVMISAQTLTGRVLVVLVFALSIGALVIYFIDSSDPIESCQNFYKDFTLQIDMAFNVFFLLYFGLRFIAANDKLWFWLEVNSVVDFFTVPPVFVSVYLNRSWLGKDADKQAYSGSLGLLFPGRLCCLLVDTTAEVQACRVANTSNEHPLL</sequence>
<evidence type="ECO:0000313" key="2">
    <source>
        <dbReference type="Proteomes" id="UP001057452"/>
    </source>
</evidence>
<dbReference type="EMBL" id="CM043803">
    <property type="protein sequence ID" value="KAI4807401.1"/>
    <property type="molecule type" value="Genomic_DNA"/>
</dbReference>
<accession>A0ACB9W2X1</accession>
<name>A0ACB9W2X1_CHAAC</name>
<dbReference type="Proteomes" id="UP001057452">
    <property type="component" value="Chromosome 19"/>
</dbReference>
<reference evidence="1" key="1">
    <citation type="submission" date="2022-05" db="EMBL/GenBank/DDBJ databases">
        <title>Chromosome-level genome of Chaenocephalus aceratus.</title>
        <authorList>
            <person name="Park H."/>
        </authorList>
    </citation>
    <scope>NUCLEOTIDE SEQUENCE</scope>
    <source>
        <strain evidence="1">KU_202001</strain>
    </source>
</reference>
<proteinExistence type="predicted"/>
<organism evidence="1 2">
    <name type="scientific">Chaenocephalus aceratus</name>
    <name type="common">Blackfin icefish</name>
    <name type="synonym">Chaenichthys aceratus</name>
    <dbReference type="NCBI Taxonomy" id="36190"/>
    <lineage>
        <taxon>Eukaryota</taxon>
        <taxon>Metazoa</taxon>
        <taxon>Chordata</taxon>
        <taxon>Craniata</taxon>
        <taxon>Vertebrata</taxon>
        <taxon>Euteleostomi</taxon>
        <taxon>Actinopterygii</taxon>
        <taxon>Neopterygii</taxon>
        <taxon>Teleostei</taxon>
        <taxon>Neoteleostei</taxon>
        <taxon>Acanthomorphata</taxon>
        <taxon>Eupercaria</taxon>
        <taxon>Perciformes</taxon>
        <taxon>Notothenioidei</taxon>
        <taxon>Channichthyidae</taxon>
        <taxon>Chaenocephalus</taxon>
    </lineage>
</organism>
<evidence type="ECO:0000313" key="1">
    <source>
        <dbReference type="EMBL" id="KAI4807401.1"/>
    </source>
</evidence>
<gene>
    <name evidence="1" type="ORF">KUCAC02_027209</name>
</gene>
<protein>
    <submittedName>
        <fullName evidence="1">Uncharacterized protein</fullName>
    </submittedName>
</protein>
<keyword evidence="2" id="KW-1185">Reference proteome</keyword>